<keyword evidence="1" id="KW-0812">Transmembrane</keyword>
<keyword evidence="1" id="KW-0472">Membrane</keyword>
<sequence>MIRTSLDVPLLSPTISNTCKYKVYIIVFAITTSVIWGTFGYVLYVDIEEHLSDECNVMYIVVSALVNIIATLFAWLFMIGNKWHHKTKSLFLELLLVAMTPIYGLMMLYSSSECVNKKSVGGSYLQTWFIIITIGLVTLLFSLIFSLIYWICLGKRVEFGESDIHEISYRESETESATNQLPFIIEEERMASIA</sequence>
<keyword evidence="1" id="KW-1133">Transmembrane helix</keyword>
<protein>
    <submittedName>
        <fullName evidence="2">Uncharacterized protein</fullName>
    </submittedName>
</protein>
<proteinExistence type="predicted"/>
<feature type="transmembrane region" description="Helical" evidence="1">
    <location>
        <begin position="21"/>
        <end position="45"/>
    </location>
</feature>
<reference evidence="2" key="1">
    <citation type="journal article" date="2020" name="Nature">
        <title>Giant virus diversity and host interactions through global metagenomics.</title>
        <authorList>
            <person name="Schulz F."/>
            <person name="Roux S."/>
            <person name="Paez-Espino D."/>
            <person name="Jungbluth S."/>
            <person name="Walsh D.A."/>
            <person name="Denef V.J."/>
            <person name="McMahon K.D."/>
            <person name="Konstantinidis K.T."/>
            <person name="Eloe-Fadrosh E.A."/>
            <person name="Kyrpides N.C."/>
            <person name="Woyke T."/>
        </authorList>
    </citation>
    <scope>NUCLEOTIDE SEQUENCE</scope>
    <source>
        <strain evidence="2">GVMAG-M-3300021425-30</strain>
    </source>
</reference>
<name>A0A6C0CPY5_9ZZZZ</name>
<feature type="transmembrane region" description="Helical" evidence="1">
    <location>
        <begin position="90"/>
        <end position="109"/>
    </location>
</feature>
<dbReference type="AlphaFoldDB" id="A0A6C0CPY5"/>
<feature type="transmembrane region" description="Helical" evidence="1">
    <location>
        <begin position="129"/>
        <end position="152"/>
    </location>
</feature>
<evidence type="ECO:0000256" key="1">
    <source>
        <dbReference type="SAM" id="Phobius"/>
    </source>
</evidence>
<evidence type="ECO:0000313" key="2">
    <source>
        <dbReference type="EMBL" id="QHT06192.1"/>
    </source>
</evidence>
<accession>A0A6C0CPY5</accession>
<dbReference type="EMBL" id="MN739467">
    <property type="protein sequence ID" value="QHT06192.1"/>
    <property type="molecule type" value="Genomic_DNA"/>
</dbReference>
<feature type="transmembrane region" description="Helical" evidence="1">
    <location>
        <begin position="57"/>
        <end position="78"/>
    </location>
</feature>
<organism evidence="2">
    <name type="scientific">viral metagenome</name>
    <dbReference type="NCBI Taxonomy" id="1070528"/>
    <lineage>
        <taxon>unclassified sequences</taxon>
        <taxon>metagenomes</taxon>
        <taxon>organismal metagenomes</taxon>
    </lineage>
</organism>